<dbReference type="PANTHER" id="PTHR42912">
    <property type="entry name" value="METHYLTRANSFERASE"/>
    <property type="match status" value="1"/>
</dbReference>
<feature type="domain" description="Methyltransferase type 11" evidence="1">
    <location>
        <begin position="60"/>
        <end position="155"/>
    </location>
</feature>
<name>A0A6B2LFX6_9EUKA</name>
<evidence type="ECO:0000313" key="2">
    <source>
        <dbReference type="EMBL" id="NDV35946.1"/>
    </source>
</evidence>
<dbReference type="InterPro" id="IPR050508">
    <property type="entry name" value="Methyltransf_Superfamily"/>
</dbReference>
<dbReference type="AlphaFoldDB" id="A0A6B2LFX6"/>
<dbReference type="CDD" id="cd02440">
    <property type="entry name" value="AdoMet_MTases"/>
    <property type="match status" value="1"/>
</dbReference>
<dbReference type="Pfam" id="PF08241">
    <property type="entry name" value="Methyltransf_11"/>
    <property type="match status" value="1"/>
</dbReference>
<organism evidence="2">
    <name type="scientific">Arcella intermedia</name>
    <dbReference type="NCBI Taxonomy" id="1963864"/>
    <lineage>
        <taxon>Eukaryota</taxon>
        <taxon>Amoebozoa</taxon>
        <taxon>Tubulinea</taxon>
        <taxon>Elardia</taxon>
        <taxon>Arcellinida</taxon>
        <taxon>Sphaerothecina</taxon>
        <taxon>Arcellidae</taxon>
        <taxon>Arcella</taxon>
    </lineage>
</organism>
<dbReference type="InterPro" id="IPR013216">
    <property type="entry name" value="Methyltransf_11"/>
</dbReference>
<dbReference type="GO" id="GO:0008757">
    <property type="term" value="F:S-adenosylmethionine-dependent methyltransferase activity"/>
    <property type="evidence" value="ECO:0007669"/>
    <property type="project" value="InterPro"/>
</dbReference>
<evidence type="ECO:0000259" key="1">
    <source>
        <dbReference type="Pfam" id="PF08241"/>
    </source>
</evidence>
<accession>A0A6B2LFX6</accession>
<reference evidence="2" key="1">
    <citation type="journal article" date="2020" name="J. Eukaryot. Microbiol.">
        <title>De novo Sequencing, Assembly and Annotation of the Transcriptome for the Free-Living Testate Amoeba Arcella intermedia.</title>
        <authorList>
            <person name="Ribeiro G.M."/>
            <person name="Porfirio-Sousa A.L."/>
            <person name="Maurer-Alcala X.X."/>
            <person name="Katz L.A."/>
            <person name="Lahr D.J.G."/>
        </authorList>
    </citation>
    <scope>NUCLEOTIDE SEQUENCE</scope>
</reference>
<dbReference type="SUPFAM" id="SSF53335">
    <property type="entry name" value="S-adenosyl-L-methionine-dependent methyltransferases"/>
    <property type="match status" value="1"/>
</dbReference>
<dbReference type="Gene3D" id="3.40.50.150">
    <property type="entry name" value="Vaccinia Virus protein VP39"/>
    <property type="match status" value="1"/>
</dbReference>
<dbReference type="InterPro" id="IPR029063">
    <property type="entry name" value="SAM-dependent_MTases_sf"/>
</dbReference>
<sequence length="229" mass="25950">MTTRRGADEGVGREEVEGCRACPFDKLAGSYDKKIDWDELLMGIKRQRGKLMKNASGSVLEISAGTGRNLPHYPSWITSLTLTDISSPMLQQAQAKRFPLPPSRVHFLPMDAQRLHFPDNSFDTVVDTFGLCSAPHPELILSEMRRVCKKDGKILLLEHGRAQESGLVRSKVNAYLDRNLHSHVRKWGCWWNRDIRKLVRESGYSVVEQKESVFGTTYYYVASPNKGDP</sequence>
<proteinExistence type="predicted"/>
<dbReference type="EMBL" id="GIBP01006977">
    <property type="protein sequence ID" value="NDV35946.1"/>
    <property type="molecule type" value="Transcribed_RNA"/>
</dbReference>
<dbReference type="PANTHER" id="PTHR42912:SF80">
    <property type="entry name" value="METHYLTRANSFERASE DOMAIN-CONTAINING PROTEIN"/>
    <property type="match status" value="1"/>
</dbReference>
<protein>
    <recommendedName>
        <fullName evidence="1">Methyltransferase type 11 domain-containing protein</fullName>
    </recommendedName>
</protein>